<dbReference type="EMBL" id="ML992512">
    <property type="protein sequence ID" value="KAF2220692.1"/>
    <property type="molecule type" value="Genomic_DNA"/>
</dbReference>
<accession>A0A6A6G4N5</accession>
<evidence type="ECO:0000313" key="1">
    <source>
        <dbReference type="EMBL" id="KAF2220692.1"/>
    </source>
</evidence>
<name>A0A6A6G4N5_9PEZI</name>
<gene>
    <name evidence="1" type="ORF">BDZ85DRAFT_29908</name>
</gene>
<organism evidence="1 2">
    <name type="scientific">Elsinoe ampelina</name>
    <dbReference type="NCBI Taxonomy" id="302913"/>
    <lineage>
        <taxon>Eukaryota</taxon>
        <taxon>Fungi</taxon>
        <taxon>Dikarya</taxon>
        <taxon>Ascomycota</taxon>
        <taxon>Pezizomycotina</taxon>
        <taxon>Dothideomycetes</taxon>
        <taxon>Dothideomycetidae</taxon>
        <taxon>Myriangiales</taxon>
        <taxon>Elsinoaceae</taxon>
        <taxon>Elsinoe</taxon>
    </lineage>
</organism>
<dbReference type="Proteomes" id="UP000799538">
    <property type="component" value="Unassembled WGS sequence"/>
</dbReference>
<sequence length="153" mass="17414">MVTARDKISLKGCRSGTDDAIHATSPALVSCSDWTQPDQAASDGNGLGFFSLPIEIRHMIYRYHCLAITDEIFEYNSGDHVFDQLVHSVTMVTCWENEWEVVTSDAVLSKASRQLRAELNAMYSPMLYLRISDDRPTIRHLDRWLLRHEAKIA</sequence>
<dbReference type="AlphaFoldDB" id="A0A6A6G4N5"/>
<proteinExistence type="predicted"/>
<keyword evidence="2" id="KW-1185">Reference proteome</keyword>
<reference evidence="2" key="1">
    <citation type="journal article" date="2020" name="Stud. Mycol.">
        <title>101 Dothideomycetes genomes: A test case for predicting lifestyles and emergence of pathogens.</title>
        <authorList>
            <person name="Haridas S."/>
            <person name="Albert R."/>
            <person name="Binder M."/>
            <person name="Bloem J."/>
            <person name="LaButti K."/>
            <person name="Salamov A."/>
            <person name="Andreopoulos B."/>
            <person name="Baker S."/>
            <person name="Barry K."/>
            <person name="Bills G."/>
            <person name="Bluhm B."/>
            <person name="Cannon C."/>
            <person name="Castanera R."/>
            <person name="Culley D."/>
            <person name="Daum C."/>
            <person name="Ezra D."/>
            <person name="Gonzalez J."/>
            <person name="Henrissat B."/>
            <person name="Kuo A."/>
            <person name="Liang C."/>
            <person name="Lipzen A."/>
            <person name="Lutzoni F."/>
            <person name="Magnuson J."/>
            <person name="Mondo S."/>
            <person name="Nolan M."/>
            <person name="Ohm R."/>
            <person name="Pangilinan J."/>
            <person name="Park H.-J."/>
            <person name="Ramirez L."/>
            <person name="Alfaro M."/>
            <person name="Sun H."/>
            <person name="Tritt A."/>
            <person name="Yoshinaga Y."/>
            <person name="Zwiers L.-H."/>
            <person name="Turgeon B."/>
            <person name="Goodwin S."/>
            <person name="Spatafora J."/>
            <person name="Crous P."/>
            <person name="Grigoriev I."/>
        </authorList>
    </citation>
    <scope>NUCLEOTIDE SEQUENCE [LARGE SCALE GENOMIC DNA]</scope>
    <source>
        <strain evidence="2">CECT 20119</strain>
    </source>
</reference>
<protein>
    <submittedName>
        <fullName evidence="1">Uncharacterized protein</fullName>
    </submittedName>
</protein>
<evidence type="ECO:0000313" key="2">
    <source>
        <dbReference type="Proteomes" id="UP000799538"/>
    </source>
</evidence>
<dbReference type="PROSITE" id="PS51257">
    <property type="entry name" value="PROKAR_LIPOPROTEIN"/>
    <property type="match status" value="1"/>
</dbReference>